<sequence>MQQNDKETGGQPQQRLTTTGRFQALASLPAGRQATLIPAASGVGVPTLSLTLPRTLSGQESSAQALPVSAASLTSLVSPQTINLIQRQLSTGIVGLSTVSAQGLHLLQASGTPLTFVTATSPEAVTALEQRKARLLQQQKQQPGTVHHLAAPSPANPMSSPSHSLSIAATTMSGAQQTPSGLKRSHLSSDGTVILGTTLPTTGATISISAKDLKLLTQAKQPTCAVTTPATGGPSPKKIKLEAKPASNKETENCRQLVCSHKRNRMREIKRKYRNHLTELFYIQGGGNMTEFNSWKKRPSQPLLNFLEGSKLDSEDEDEPQEKKINDEIKVLTSAGSNAALATPAAISTTLPQSISALSQQGSSKPSALFSPLYTTTTCPNSLGSQAPGIDGFLRQLTAYIKGTGPKQSVAISRKPFTVLSCSMPASTLS</sequence>
<feature type="region of interest" description="Disordered" evidence="1">
    <location>
        <begin position="138"/>
        <end position="164"/>
    </location>
</feature>
<feature type="non-terminal residue" evidence="3">
    <location>
        <position position="430"/>
    </location>
</feature>
<keyword evidence="4" id="KW-1185">Reference proteome</keyword>
<dbReference type="OrthoDB" id="372624at2759"/>
<reference evidence="3 4" key="1">
    <citation type="submission" date="2019-01" db="EMBL/GenBank/DDBJ databases">
        <title>A draft genome assembly of the solar-powered sea slug Elysia chlorotica.</title>
        <authorList>
            <person name="Cai H."/>
            <person name="Li Q."/>
            <person name="Fang X."/>
            <person name="Li J."/>
            <person name="Curtis N.E."/>
            <person name="Altenburger A."/>
            <person name="Shibata T."/>
            <person name="Feng M."/>
            <person name="Maeda T."/>
            <person name="Schwartz J.A."/>
            <person name="Shigenobu S."/>
            <person name="Lundholm N."/>
            <person name="Nishiyama T."/>
            <person name="Yang H."/>
            <person name="Hasebe M."/>
            <person name="Li S."/>
            <person name="Pierce S.K."/>
            <person name="Wang J."/>
        </authorList>
    </citation>
    <scope>NUCLEOTIDE SEQUENCE [LARGE SCALE GENOMIC DNA]</scope>
    <source>
        <strain evidence="3">EC2010</strain>
        <tissue evidence="3">Whole organism of an adult</tissue>
    </source>
</reference>
<dbReference type="EMBL" id="RQTK01000163">
    <property type="protein sequence ID" value="RUS85638.1"/>
    <property type="molecule type" value="Genomic_DNA"/>
</dbReference>
<dbReference type="STRING" id="188477.A0A3S1HT90"/>
<feature type="region of interest" description="Disordered" evidence="1">
    <location>
        <begin position="226"/>
        <end position="247"/>
    </location>
</feature>
<organism evidence="3 4">
    <name type="scientific">Elysia chlorotica</name>
    <name type="common">Eastern emerald elysia</name>
    <name type="synonym">Sea slug</name>
    <dbReference type="NCBI Taxonomy" id="188477"/>
    <lineage>
        <taxon>Eukaryota</taxon>
        <taxon>Metazoa</taxon>
        <taxon>Spiralia</taxon>
        <taxon>Lophotrochozoa</taxon>
        <taxon>Mollusca</taxon>
        <taxon>Gastropoda</taxon>
        <taxon>Heterobranchia</taxon>
        <taxon>Euthyneura</taxon>
        <taxon>Panpulmonata</taxon>
        <taxon>Sacoglossa</taxon>
        <taxon>Placobranchoidea</taxon>
        <taxon>Plakobranchidae</taxon>
        <taxon>Elysia</taxon>
    </lineage>
</organism>
<feature type="compositionally biased region" description="Low complexity" evidence="1">
    <location>
        <begin position="150"/>
        <end position="162"/>
    </location>
</feature>
<accession>A0A3S1HT90</accession>
<evidence type="ECO:0000259" key="2">
    <source>
        <dbReference type="Pfam" id="PF15790"/>
    </source>
</evidence>
<dbReference type="Pfam" id="PF15790">
    <property type="entry name" value="EP400_N"/>
    <property type="match status" value="1"/>
</dbReference>
<protein>
    <recommendedName>
        <fullName evidence="2">E1A-binding protein p400 N-terminal domain-containing protein</fullName>
    </recommendedName>
</protein>
<evidence type="ECO:0000313" key="3">
    <source>
        <dbReference type="EMBL" id="RUS85638.1"/>
    </source>
</evidence>
<dbReference type="Proteomes" id="UP000271974">
    <property type="component" value="Unassembled WGS sequence"/>
</dbReference>
<feature type="domain" description="E1A-binding protein p400 N-terminal" evidence="2">
    <location>
        <begin position="61"/>
        <end position="360"/>
    </location>
</feature>
<comment type="caution">
    <text evidence="3">The sequence shown here is derived from an EMBL/GenBank/DDBJ whole genome shotgun (WGS) entry which is preliminary data.</text>
</comment>
<dbReference type="InterPro" id="IPR031575">
    <property type="entry name" value="EP400_N"/>
</dbReference>
<evidence type="ECO:0000313" key="4">
    <source>
        <dbReference type="Proteomes" id="UP000271974"/>
    </source>
</evidence>
<dbReference type="AlphaFoldDB" id="A0A3S1HT90"/>
<gene>
    <name evidence="3" type="ORF">EGW08_006584</name>
</gene>
<evidence type="ECO:0000256" key="1">
    <source>
        <dbReference type="SAM" id="MobiDB-lite"/>
    </source>
</evidence>
<name>A0A3S1HT90_ELYCH</name>
<proteinExistence type="predicted"/>